<dbReference type="GO" id="GO:0030975">
    <property type="term" value="F:thiamine binding"/>
    <property type="evidence" value="ECO:0007669"/>
    <property type="project" value="InterPro"/>
</dbReference>
<name>A0A1I0X2C9_9RHOB</name>
<dbReference type="GO" id="GO:0009229">
    <property type="term" value="P:thiamine diphosphate biosynthetic process"/>
    <property type="evidence" value="ECO:0007669"/>
    <property type="project" value="InterPro"/>
</dbReference>
<dbReference type="EMBL" id="FOJU01000003">
    <property type="protein sequence ID" value="SFA94817.1"/>
    <property type="molecule type" value="Genomic_DNA"/>
</dbReference>
<dbReference type="EC" id="2.7.6.2" evidence="5"/>
<evidence type="ECO:0000313" key="7">
    <source>
        <dbReference type="EMBL" id="SFA94817.1"/>
    </source>
</evidence>
<dbReference type="Gene3D" id="3.40.50.10240">
    <property type="entry name" value="Thiamin pyrophosphokinase, catalytic domain"/>
    <property type="match status" value="1"/>
</dbReference>
<dbReference type="Pfam" id="PF04263">
    <property type="entry name" value="TPK_catalytic"/>
    <property type="match status" value="1"/>
</dbReference>
<dbReference type="CDD" id="cd07995">
    <property type="entry name" value="TPK"/>
    <property type="match status" value="1"/>
</dbReference>
<keyword evidence="4" id="KW-0067">ATP-binding</keyword>
<dbReference type="OrthoDB" id="7057856at2"/>
<dbReference type="InterPro" id="IPR007373">
    <property type="entry name" value="Thiamin_PyroPKinase_B1-bd"/>
</dbReference>
<evidence type="ECO:0000259" key="6">
    <source>
        <dbReference type="SMART" id="SM00983"/>
    </source>
</evidence>
<dbReference type="GO" id="GO:0006772">
    <property type="term" value="P:thiamine metabolic process"/>
    <property type="evidence" value="ECO:0007669"/>
    <property type="project" value="UniProtKB-UniRule"/>
</dbReference>
<dbReference type="STRING" id="871651.SAMN05421688_1776"/>
<dbReference type="Proteomes" id="UP000198796">
    <property type="component" value="Unassembled WGS sequence"/>
</dbReference>
<dbReference type="AlphaFoldDB" id="A0A1I0X2C9"/>
<dbReference type="SUPFAM" id="SSF63999">
    <property type="entry name" value="Thiamin pyrophosphokinase, catalytic domain"/>
    <property type="match status" value="1"/>
</dbReference>
<evidence type="ECO:0000256" key="4">
    <source>
        <dbReference type="ARBA" id="ARBA00022840"/>
    </source>
</evidence>
<dbReference type="PANTHER" id="PTHR41299">
    <property type="entry name" value="THIAMINE PYROPHOSPHOKINASE"/>
    <property type="match status" value="1"/>
</dbReference>
<reference evidence="7 8" key="1">
    <citation type="submission" date="2016-10" db="EMBL/GenBank/DDBJ databases">
        <authorList>
            <person name="de Groot N.N."/>
        </authorList>
    </citation>
    <scope>NUCLEOTIDE SEQUENCE [LARGE SCALE GENOMIC DNA]</scope>
    <source>
        <strain evidence="7 8">DSM 29316</strain>
    </source>
</reference>
<proteinExistence type="predicted"/>
<evidence type="ECO:0000256" key="2">
    <source>
        <dbReference type="ARBA" id="ARBA00022741"/>
    </source>
</evidence>
<accession>A0A1I0X2C9</accession>
<dbReference type="RefSeq" id="WP_092063395.1">
    <property type="nucleotide sequence ID" value="NZ_FOJU01000003.1"/>
</dbReference>
<evidence type="ECO:0000313" key="8">
    <source>
        <dbReference type="Proteomes" id="UP000198796"/>
    </source>
</evidence>
<sequence>MTPTTAEPPFVESRKPLTLVGGGHVTDEDFVLSLGVAPEVVAADGGTRACLVRGILPRAVIGDMDSILPEDRAALAPGTIHELAEQDTTDFDKVLRSVSAPLFIGVGFLGARLDHELASLGVLLRHPDKKCILLGSHDVIFTCPARIDLQLPIGNRFSLFPFGSVMGRSEGLRWPIDGLRFNPLGQLGTSNEVTGPVILEMDGPQMLVILPRDALAEAVNALKRAPAWPPA</sequence>
<dbReference type="SUPFAM" id="SSF63862">
    <property type="entry name" value="Thiamin pyrophosphokinase, substrate-binding domain"/>
    <property type="match status" value="1"/>
</dbReference>
<evidence type="ECO:0000256" key="3">
    <source>
        <dbReference type="ARBA" id="ARBA00022777"/>
    </source>
</evidence>
<organism evidence="7 8">
    <name type="scientific">Poseidonocella pacifica</name>
    <dbReference type="NCBI Taxonomy" id="871651"/>
    <lineage>
        <taxon>Bacteria</taxon>
        <taxon>Pseudomonadati</taxon>
        <taxon>Pseudomonadota</taxon>
        <taxon>Alphaproteobacteria</taxon>
        <taxon>Rhodobacterales</taxon>
        <taxon>Roseobacteraceae</taxon>
        <taxon>Poseidonocella</taxon>
    </lineage>
</organism>
<dbReference type="NCBIfam" id="TIGR01378">
    <property type="entry name" value="thi_PPkinase"/>
    <property type="match status" value="1"/>
</dbReference>
<dbReference type="PANTHER" id="PTHR41299:SF1">
    <property type="entry name" value="THIAMINE PYROPHOSPHOKINASE"/>
    <property type="match status" value="1"/>
</dbReference>
<dbReference type="GO" id="GO:0016301">
    <property type="term" value="F:kinase activity"/>
    <property type="evidence" value="ECO:0007669"/>
    <property type="project" value="UniProtKB-KW"/>
</dbReference>
<dbReference type="GO" id="GO:0005524">
    <property type="term" value="F:ATP binding"/>
    <property type="evidence" value="ECO:0007669"/>
    <property type="project" value="UniProtKB-KW"/>
</dbReference>
<feature type="domain" description="Thiamin pyrophosphokinase thiamin-binding" evidence="6">
    <location>
        <begin position="135"/>
        <end position="205"/>
    </location>
</feature>
<dbReference type="InterPro" id="IPR053149">
    <property type="entry name" value="TPK"/>
</dbReference>
<keyword evidence="3 7" id="KW-0418">Kinase</keyword>
<dbReference type="InterPro" id="IPR036759">
    <property type="entry name" value="TPK_catalytic_sf"/>
</dbReference>
<keyword evidence="1" id="KW-0808">Transferase</keyword>
<gene>
    <name evidence="7" type="ORF">SAMN05421688_1776</name>
</gene>
<dbReference type="InterPro" id="IPR007371">
    <property type="entry name" value="TPK_catalytic"/>
</dbReference>
<keyword evidence="2" id="KW-0547">Nucleotide-binding</keyword>
<dbReference type="InterPro" id="IPR006282">
    <property type="entry name" value="Thi_PPkinase"/>
</dbReference>
<dbReference type="InterPro" id="IPR036371">
    <property type="entry name" value="TPK_B1-bd_sf"/>
</dbReference>
<protein>
    <recommendedName>
        <fullName evidence="5">Thiamine diphosphokinase</fullName>
        <ecNumber evidence="5">2.7.6.2</ecNumber>
    </recommendedName>
</protein>
<evidence type="ECO:0000256" key="1">
    <source>
        <dbReference type="ARBA" id="ARBA00022679"/>
    </source>
</evidence>
<dbReference type="SMART" id="SM00983">
    <property type="entry name" value="TPK_B1_binding"/>
    <property type="match status" value="1"/>
</dbReference>
<evidence type="ECO:0000256" key="5">
    <source>
        <dbReference type="NCBIfam" id="TIGR01378"/>
    </source>
</evidence>
<dbReference type="GO" id="GO:0004788">
    <property type="term" value="F:thiamine diphosphokinase activity"/>
    <property type="evidence" value="ECO:0007669"/>
    <property type="project" value="UniProtKB-UniRule"/>
</dbReference>
<keyword evidence="8" id="KW-1185">Reference proteome</keyword>